<dbReference type="Proteomes" id="UP000256964">
    <property type="component" value="Unassembled WGS sequence"/>
</dbReference>
<organism evidence="1 2">
    <name type="scientific">Lentinus brumalis</name>
    <dbReference type="NCBI Taxonomy" id="2498619"/>
    <lineage>
        <taxon>Eukaryota</taxon>
        <taxon>Fungi</taxon>
        <taxon>Dikarya</taxon>
        <taxon>Basidiomycota</taxon>
        <taxon>Agaricomycotina</taxon>
        <taxon>Agaricomycetes</taxon>
        <taxon>Polyporales</taxon>
        <taxon>Polyporaceae</taxon>
        <taxon>Lentinus</taxon>
    </lineage>
</organism>
<gene>
    <name evidence="1" type="ORF">OH76DRAFT_882183</name>
</gene>
<dbReference type="AlphaFoldDB" id="A0A371DRT2"/>
<keyword evidence="2" id="KW-1185">Reference proteome</keyword>
<evidence type="ECO:0000313" key="1">
    <source>
        <dbReference type="EMBL" id="RDX55266.1"/>
    </source>
</evidence>
<evidence type="ECO:0000313" key="2">
    <source>
        <dbReference type="Proteomes" id="UP000256964"/>
    </source>
</evidence>
<protein>
    <submittedName>
        <fullName evidence="1">Uncharacterized protein</fullName>
    </submittedName>
</protein>
<dbReference type="EMBL" id="KZ857383">
    <property type="protein sequence ID" value="RDX55266.1"/>
    <property type="molecule type" value="Genomic_DNA"/>
</dbReference>
<name>A0A371DRT2_9APHY</name>
<sequence>MYDATYCAVTIDRAHKFHHLNFEDRDITRARTKGGSSEDKCIDPSEMILKFNSEMSRCRAMMTAGPTIVLSSGVCRSATLWTRSRLDSHGGKDSSSLDYRDKPCNSRRERCASDFRIPWTAPCGSRAGSVDTCPVRRAQVRRSIESAVLAMNEVRRRLSSLGDKNLIDIENR</sequence>
<accession>A0A371DRT2</accession>
<reference evidence="1 2" key="1">
    <citation type="journal article" date="2018" name="Biotechnol. Biofuels">
        <title>Integrative visual omics of the white-rot fungus Polyporus brumalis exposes the biotechnological potential of its oxidative enzymes for delignifying raw plant biomass.</title>
        <authorList>
            <person name="Miyauchi S."/>
            <person name="Rancon A."/>
            <person name="Drula E."/>
            <person name="Hage H."/>
            <person name="Chaduli D."/>
            <person name="Favel A."/>
            <person name="Grisel S."/>
            <person name="Henrissat B."/>
            <person name="Herpoel-Gimbert I."/>
            <person name="Ruiz-Duenas F.J."/>
            <person name="Chevret D."/>
            <person name="Hainaut M."/>
            <person name="Lin J."/>
            <person name="Wang M."/>
            <person name="Pangilinan J."/>
            <person name="Lipzen A."/>
            <person name="Lesage-Meessen L."/>
            <person name="Navarro D."/>
            <person name="Riley R."/>
            <person name="Grigoriev I.V."/>
            <person name="Zhou S."/>
            <person name="Raouche S."/>
            <person name="Rosso M.N."/>
        </authorList>
    </citation>
    <scope>NUCLEOTIDE SEQUENCE [LARGE SCALE GENOMIC DNA]</scope>
    <source>
        <strain evidence="1 2">BRFM 1820</strain>
    </source>
</reference>
<proteinExistence type="predicted"/>